<name>A0A917GX08_9BACL</name>
<evidence type="ECO:0000313" key="3">
    <source>
        <dbReference type="Proteomes" id="UP000600247"/>
    </source>
</evidence>
<dbReference type="SUPFAM" id="SSF51735">
    <property type="entry name" value="NAD(P)-binding Rossmann-fold domains"/>
    <property type="match status" value="1"/>
</dbReference>
<dbReference type="InterPro" id="IPR050177">
    <property type="entry name" value="Lipid_A_modif_metabolic_enz"/>
</dbReference>
<organism evidence="2 3">
    <name type="scientific">Paenibacillus radicis</name>
    <name type="common">ex Gao et al. 2016</name>
    <dbReference type="NCBI Taxonomy" id="1737354"/>
    <lineage>
        <taxon>Bacteria</taxon>
        <taxon>Bacillati</taxon>
        <taxon>Bacillota</taxon>
        <taxon>Bacilli</taxon>
        <taxon>Bacillales</taxon>
        <taxon>Paenibacillaceae</taxon>
        <taxon>Paenibacillus</taxon>
    </lineage>
</organism>
<feature type="domain" description="NAD-dependent epimerase/dehydratase" evidence="1">
    <location>
        <begin position="3"/>
        <end position="172"/>
    </location>
</feature>
<evidence type="ECO:0000259" key="1">
    <source>
        <dbReference type="Pfam" id="PF01370"/>
    </source>
</evidence>
<dbReference type="CDD" id="cd08946">
    <property type="entry name" value="SDR_e"/>
    <property type="match status" value="1"/>
</dbReference>
<sequence>MHILITGATGFIGQRLIEHLGNGHDITVMSRSAIEGIGRIKVRQIIGSFDQPDTLRKLDSIPVVDAVIHLAAVTGGSDEEEALAVNVAGTRRLYRYLLDHGCRKFITASSIAAAGVLDPAFTPLELPIQDDHPCLATDAYGLSKAMVEELTRYFHRTSPDTDFINVRLGAVVPDESFEQPKIDTETELSVPYVELGRVYASDVVDAFVRMLEAPFQVRCITCNLVAPDSGAAIPTIELLWSWYGVQTNRDKLKGYMGKENTYKPLYAINRLESEFGIIPKKRLRPLIDSAME</sequence>
<dbReference type="RefSeq" id="WP_188887877.1">
    <property type="nucleotide sequence ID" value="NZ_BMHY01000001.1"/>
</dbReference>
<proteinExistence type="predicted"/>
<dbReference type="Pfam" id="PF01370">
    <property type="entry name" value="Epimerase"/>
    <property type="match status" value="1"/>
</dbReference>
<dbReference type="InterPro" id="IPR036291">
    <property type="entry name" value="NAD(P)-bd_dom_sf"/>
</dbReference>
<dbReference type="PANTHER" id="PTHR43245">
    <property type="entry name" value="BIFUNCTIONAL POLYMYXIN RESISTANCE PROTEIN ARNA"/>
    <property type="match status" value="1"/>
</dbReference>
<accession>A0A917GX08</accession>
<dbReference type="AlphaFoldDB" id="A0A917GX08"/>
<dbReference type="Gene3D" id="3.40.50.720">
    <property type="entry name" value="NAD(P)-binding Rossmann-like Domain"/>
    <property type="match status" value="1"/>
</dbReference>
<reference evidence="2 3" key="1">
    <citation type="journal article" date="2014" name="Int. J. Syst. Evol. Microbiol.">
        <title>Complete genome sequence of Corynebacterium casei LMG S-19264T (=DSM 44701T), isolated from a smear-ripened cheese.</title>
        <authorList>
            <consortium name="US DOE Joint Genome Institute (JGI-PGF)"/>
            <person name="Walter F."/>
            <person name="Albersmeier A."/>
            <person name="Kalinowski J."/>
            <person name="Ruckert C."/>
        </authorList>
    </citation>
    <scope>NUCLEOTIDE SEQUENCE [LARGE SCALE GENOMIC DNA]</scope>
    <source>
        <strain evidence="2 3">CGMCC 1.15286</strain>
    </source>
</reference>
<comment type="caution">
    <text evidence="2">The sequence shown here is derived from an EMBL/GenBank/DDBJ whole genome shotgun (WGS) entry which is preliminary data.</text>
</comment>
<evidence type="ECO:0000313" key="2">
    <source>
        <dbReference type="EMBL" id="GGG59692.1"/>
    </source>
</evidence>
<dbReference type="Proteomes" id="UP000600247">
    <property type="component" value="Unassembled WGS sequence"/>
</dbReference>
<gene>
    <name evidence="2" type="ORF">GCM10010918_11080</name>
</gene>
<keyword evidence="3" id="KW-1185">Reference proteome</keyword>
<protein>
    <recommendedName>
        <fullName evidence="1">NAD-dependent epimerase/dehydratase domain-containing protein</fullName>
    </recommendedName>
</protein>
<dbReference type="InterPro" id="IPR001509">
    <property type="entry name" value="Epimerase_deHydtase"/>
</dbReference>
<dbReference type="EMBL" id="BMHY01000001">
    <property type="protein sequence ID" value="GGG59692.1"/>
    <property type="molecule type" value="Genomic_DNA"/>
</dbReference>